<comment type="caution">
    <text evidence="2">The sequence shown here is derived from an EMBL/GenBank/DDBJ whole genome shotgun (WGS) entry which is preliminary data.</text>
</comment>
<accession>A0A271ISI7</accession>
<dbReference type="EMBL" id="MQWD01000010">
    <property type="protein sequence ID" value="PAP74202.1"/>
    <property type="molecule type" value="Genomic_DNA"/>
</dbReference>
<protein>
    <recommendedName>
        <fullName evidence="1">PepSY domain-containing protein</fullName>
    </recommendedName>
</protein>
<evidence type="ECO:0000313" key="2">
    <source>
        <dbReference type="EMBL" id="PAP74202.1"/>
    </source>
</evidence>
<reference evidence="2 3" key="1">
    <citation type="submission" date="2016-11" db="EMBL/GenBank/DDBJ databases">
        <title>Study of marine rhodopsin-containing bacteria.</title>
        <authorList>
            <person name="Yoshizawa S."/>
            <person name="Kumagai Y."/>
            <person name="Kogure K."/>
        </authorList>
    </citation>
    <scope>NUCLEOTIDE SEQUENCE [LARGE SCALE GENOMIC DNA]</scope>
    <source>
        <strain evidence="2 3">SAORIC-28</strain>
    </source>
</reference>
<dbReference type="Proteomes" id="UP000216339">
    <property type="component" value="Unassembled WGS sequence"/>
</dbReference>
<dbReference type="OrthoDB" id="5361545at2"/>
<name>A0A271ISI7_9BACT</name>
<feature type="domain" description="PepSY" evidence="1">
    <location>
        <begin position="61"/>
        <end position="123"/>
    </location>
</feature>
<dbReference type="InterPro" id="IPR025711">
    <property type="entry name" value="PepSY"/>
</dbReference>
<evidence type="ECO:0000313" key="3">
    <source>
        <dbReference type="Proteomes" id="UP000216339"/>
    </source>
</evidence>
<dbReference type="Gene3D" id="3.10.450.40">
    <property type="match status" value="1"/>
</dbReference>
<keyword evidence="3" id="KW-1185">Reference proteome</keyword>
<dbReference type="RefSeq" id="WP_095512680.1">
    <property type="nucleotide sequence ID" value="NZ_MQWD01000010.1"/>
</dbReference>
<sequence length="128" mass="12578">MKTSLPLVLAVALAGCVGGLADRSSAQAAAKVGISAEACGPIEGSLPVADGSPVTSDLARVSEDDARAAALLAVPGTTVTAVDLDEEDGFLVYDVDLVHEGSADGGGPIEVDVVVDAGSGEVLCTELD</sequence>
<evidence type="ECO:0000259" key="1">
    <source>
        <dbReference type="Pfam" id="PF03413"/>
    </source>
</evidence>
<dbReference type="Pfam" id="PF03413">
    <property type="entry name" value="PepSY"/>
    <property type="match status" value="1"/>
</dbReference>
<dbReference type="PROSITE" id="PS51257">
    <property type="entry name" value="PROKAR_LIPOPROTEIN"/>
    <property type="match status" value="1"/>
</dbReference>
<gene>
    <name evidence="2" type="ORF">BSZ37_21310</name>
</gene>
<organism evidence="2 3">
    <name type="scientific">Rubrivirga marina</name>
    <dbReference type="NCBI Taxonomy" id="1196024"/>
    <lineage>
        <taxon>Bacteria</taxon>
        <taxon>Pseudomonadati</taxon>
        <taxon>Rhodothermota</taxon>
        <taxon>Rhodothermia</taxon>
        <taxon>Rhodothermales</taxon>
        <taxon>Rubricoccaceae</taxon>
        <taxon>Rubrivirga</taxon>
    </lineage>
</organism>
<proteinExistence type="predicted"/>
<dbReference type="AlphaFoldDB" id="A0A271ISI7"/>